<reference evidence="12" key="1">
    <citation type="journal article" date="2012" name="G3 (Bethesda)">
        <title>Pichia sorbitophila, an interspecies yeast hybrid reveals early steps of genome resolution following polyploidization.</title>
        <authorList>
            <person name="Leh Louis V."/>
            <person name="Despons L."/>
            <person name="Friedrich A."/>
            <person name="Martin T."/>
            <person name="Durrens P."/>
            <person name="Casaregola S."/>
            <person name="Neuveglise C."/>
            <person name="Fairhead C."/>
            <person name="Marck C."/>
            <person name="Cruz J.A."/>
            <person name="Straub M.L."/>
            <person name="Kugler V."/>
            <person name="Sacerdot C."/>
            <person name="Uzunov Z."/>
            <person name="Thierry A."/>
            <person name="Weiss S."/>
            <person name="Bleykasten C."/>
            <person name="De Montigny J."/>
            <person name="Jacques N."/>
            <person name="Jung P."/>
            <person name="Lemaire M."/>
            <person name="Mallet S."/>
            <person name="Morel G."/>
            <person name="Richard G.F."/>
            <person name="Sarkar A."/>
            <person name="Savel G."/>
            <person name="Schacherer J."/>
            <person name="Seret M.L."/>
            <person name="Talla E."/>
            <person name="Samson G."/>
            <person name="Jubin C."/>
            <person name="Poulain J."/>
            <person name="Vacherie B."/>
            <person name="Barbe V."/>
            <person name="Pelletier E."/>
            <person name="Sherman D.J."/>
            <person name="Westhof E."/>
            <person name="Weissenbach J."/>
            <person name="Baret P.V."/>
            <person name="Wincker P."/>
            <person name="Gaillardin C."/>
            <person name="Dujon B."/>
            <person name="Souciet J.L."/>
        </authorList>
    </citation>
    <scope>NUCLEOTIDE SEQUENCE [LARGE SCALE GENOMIC DNA]</scope>
    <source>
        <strain evidence="12">CBS 270.75 / DBVPG 7215 / KCTC 17166 / NRRL Y-17582</strain>
    </source>
</reference>
<evidence type="ECO:0000256" key="9">
    <source>
        <dbReference type="SAM" id="MobiDB-lite"/>
    </source>
</evidence>
<dbReference type="GO" id="GO:0005737">
    <property type="term" value="C:cytoplasm"/>
    <property type="evidence" value="ECO:0007669"/>
    <property type="project" value="TreeGrafter"/>
</dbReference>
<dbReference type="InterPro" id="IPR000719">
    <property type="entry name" value="Prot_kinase_dom"/>
</dbReference>
<feature type="compositionally biased region" description="Polar residues" evidence="9">
    <location>
        <begin position="242"/>
        <end position="255"/>
    </location>
</feature>
<comment type="catalytic activity">
    <reaction evidence="8">
        <text>L-seryl-[protein] + ATP = O-phospho-L-seryl-[protein] + ADP + H(+)</text>
        <dbReference type="Rhea" id="RHEA:17989"/>
        <dbReference type="Rhea" id="RHEA-COMP:9863"/>
        <dbReference type="Rhea" id="RHEA-COMP:11604"/>
        <dbReference type="ChEBI" id="CHEBI:15378"/>
        <dbReference type="ChEBI" id="CHEBI:29999"/>
        <dbReference type="ChEBI" id="CHEBI:30616"/>
        <dbReference type="ChEBI" id="CHEBI:83421"/>
        <dbReference type="ChEBI" id="CHEBI:456216"/>
        <dbReference type="EC" id="2.7.11.1"/>
    </reaction>
</comment>
<dbReference type="OrthoDB" id="5327538at2759"/>
<feature type="compositionally biased region" description="Low complexity" evidence="9">
    <location>
        <begin position="204"/>
        <end position="219"/>
    </location>
</feature>
<dbReference type="EC" id="2.7.11.1" evidence="1"/>
<evidence type="ECO:0000256" key="3">
    <source>
        <dbReference type="ARBA" id="ARBA00022679"/>
    </source>
</evidence>
<feature type="compositionally biased region" description="Low complexity" evidence="9">
    <location>
        <begin position="229"/>
        <end position="241"/>
    </location>
</feature>
<dbReference type="GO" id="GO:0005524">
    <property type="term" value="F:ATP binding"/>
    <property type="evidence" value="ECO:0007669"/>
    <property type="project" value="UniProtKB-KW"/>
</dbReference>
<dbReference type="GO" id="GO:0005634">
    <property type="term" value="C:nucleus"/>
    <property type="evidence" value="ECO:0007669"/>
    <property type="project" value="TreeGrafter"/>
</dbReference>
<keyword evidence="2" id="KW-0723">Serine/threonine-protein kinase</keyword>
<dbReference type="PANTHER" id="PTHR24419">
    <property type="entry name" value="INTERLEUKIN-1 RECEPTOR-ASSOCIATED KINASE"/>
    <property type="match status" value="1"/>
</dbReference>
<dbReference type="OMA" id="TKFQFEH"/>
<evidence type="ECO:0000313" key="11">
    <source>
        <dbReference type="EMBL" id="AET37663.1"/>
    </source>
</evidence>
<evidence type="ECO:0000256" key="6">
    <source>
        <dbReference type="ARBA" id="ARBA00022840"/>
    </source>
</evidence>
<feature type="compositionally biased region" description="Low complexity" evidence="9">
    <location>
        <begin position="155"/>
        <end position="167"/>
    </location>
</feature>
<dbReference type="Gene3D" id="1.10.510.10">
    <property type="entry name" value="Transferase(Phosphotransferase) domain 1"/>
    <property type="match status" value="1"/>
</dbReference>
<dbReference type="FunCoup" id="G8JM92">
    <property type="interactions" value="19"/>
</dbReference>
<feature type="compositionally biased region" description="Low complexity" evidence="9">
    <location>
        <begin position="353"/>
        <end position="365"/>
    </location>
</feature>
<dbReference type="AlphaFoldDB" id="G8JM92"/>
<dbReference type="EMBL" id="CP002497">
    <property type="protein sequence ID" value="AET37663.1"/>
    <property type="molecule type" value="Genomic_DNA"/>
</dbReference>
<dbReference type="KEGG" id="erc:Ecym_1436"/>
<feature type="compositionally biased region" description="Polar residues" evidence="9">
    <location>
        <begin position="168"/>
        <end position="179"/>
    </location>
</feature>
<evidence type="ECO:0000256" key="2">
    <source>
        <dbReference type="ARBA" id="ARBA00022527"/>
    </source>
</evidence>
<protein>
    <recommendedName>
        <fullName evidence="1">non-specific serine/threonine protein kinase</fullName>
        <ecNumber evidence="1">2.7.11.1</ecNumber>
    </recommendedName>
</protein>
<dbReference type="PROSITE" id="PS50011">
    <property type="entry name" value="PROTEIN_KINASE_DOM"/>
    <property type="match status" value="1"/>
</dbReference>
<feature type="compositionally biased region" description="Polar residues" evidence="9">
    <location>
        <begin position="142"/>
        <end position="154"/>
    </location>
</feature>
<dbReference type="Pfam" id="PF12330">
    <property type="entry name" value="Haspin_kinase"/>
    <property type="match status" value="1"/>
</dbReference>
<accession>G8JM92</accession>
<feature type="domain" description="Protein kinase" evidence="10">
    <location>
        <begin position="410"/>
        <end position="705"/>
    </location>
</feature>
<organism evidence="11 12">
    <name type="scientific">Eremothecium cymbalariae (strain CBS 270.75 / DBVPG 7215 / KCTC 17166 / NRRL Y-17582)</name>
    <name type="common">Yeast</name>
    <dbReference type="NCBI Taxonomy" id="931890"/>
    <lineage>
        <taxon>Eukaryota</taxon>
        <taxon>Fungi</taxon>
        <taxon>Dikarya</taxon>
        <taxon>Ascomycota</taxon>
        <taxon>Saccharomycotina</taxon>
        <taxon>Saccharomycetes</taxon>
        <taxon>Saccharomycetales</taxon>
        <taxon>Saccharomycetaceae</taxon>
        <taxon>Eremothecium</taxon>
    </lineage>
</organism>
<evidence type="ECO:0000313" key="12">
    <source>
        <dbReference type="Proteomes" id="UP000006790"/>
    </source>
</evidence>
<dbReference type="SMART" id="SM01331">
    <property type="entry name" value="DUF3635"/>
    <property type="match status" value="1"/>
</dbReference>
<dbReference type="GO" id="GO:0000278">
    <property type="term" value="P:mitotic cell cycle"/>
    <property type="evidence" value="ECO:0007669"/>
    <property type="project" value="TreeGrafter"/>
</dbReference>
<dbReference type="STRING" id="931890.G8JM92"/>
<evidence type="ECO:0000256" key="8">
    <source>
        <dbReference type="ARBA" id="ARBA00048679"/>
    </source>
</evidence>
<dbReference type="InterPro" id="IPR024604">
    <property type="entry name" value="GSG2_C"/>
</dbReference>
<dbReference type="InterPro" id="IPR011009">
    <property type="entry name" value="Kinase-like_dom_sf"/>
</dbReference>
<dbReference type="HOGENOM" id="CLU_022568_0_0_1"/>
<feature type="region of interest" description="Disordered" evidence="9">
    <location>
        <begin position="350"/>
        <end position="392"/>
    </location>
</feature>
<keyword evidence="12" id="KW-1185">Reference proteome</keyword>
<dbReference type="SUPFAM" id="SSF56112">
    <property type="entry name" value="Protein kinase-like (PK-like)"/>
    <property type="match status" value="1"/>
</dbReference>
<dbReference type="RefSeq" id="XP_003644480.1">
    <property type="nucleotide sequence ID" value="XM_003644432.1"/>
</dbReference>
<dbReference type="eggNOG" id="KOG2464">
    <property type="taxonomic scope" value="Eukaryota"/>
</dbReference>
<dbReference type="GO" id="GO:0035556">
    <property type="term" value="P:intracellular signal transduction"/>
    <property type="evidence" value="ECO:0007669"/>
    <property type="project" value="TreeGrafter"/>
</dbReference>
<evidence type="ECO:0000256" key="7">
    <source>
        <dbReference type="ARBA" id="ARBA00047899"/>
    </source>
</evidence>
<gene>
    <name evidence="11" type="ordered locus">Ecym_1436</name>
</gene>
<dbReference type="PANTHER" id="PTHR24419:SF18">
    <property type="entry name" value="SERINE_THREONINE-PROTEIN KINASE HASPIN"/>
    <property type="match status" value="1"/>
</dbReference>
<dbReference type="GO" id="GO:0072354">
    <property type="term" value="F:histone H3T3 kinase activity"/>
    <property type="evidence" value="ECO:0007669"/>
    <property type="project" value="TreeGrafter"/>
</dbReference>
<evidence type="ECO:0000256" key="4">
    <source>
        <dbReference type="ARBA" id="ARBA00022741"/>
    </source>
</evidence>
<keyword evidence="3" id="KW-0808">Transferase</keyword>
<dbReference type="InParanoid" id="G8JM92"/>
<keyword evidence="6" id="KW-0067">ATP-binding</keyword>
<evidence type="ECO:0000259" key="10">
    <source>
        <dbReference type="PROSITE" id="PS50011"/>
    </source>
</evidence>
<dbReference type="GeneID" id="11470390"/>
<keyword evidence="5" id="KW-0418">Kinase</keyword>
<feature type="region of interest" description="Disordered" evidence="9">
    <location>
        <begin position="142"/>
        <end position="179"/>
    </location>
</feature>
<evidence type="ECO:0000256" key="5">
    <source>
        <dbReference type="ARBA" id="ARBA00022777"/>
    </source>
</evidence>
<feature type="compositionally biased region" description="Low complexity" evidence="9">
    <location>
        <begin position="305"/>
        <end position="316"/>
    </location>
</feature>
<sequence>MSAKDSEASFEEYNIASMASKFIALEVSDHEDDYNSSVDSVDSNNRLADLLGTGAEIPEEGEGEEEMEMEAVEEAGIRAQSNALQGPIVITHQLPSTGVSSLLSSVTSLQSERKGKLEERKKWSFISTGSATTKKRWSTLSFASDSNSKGNRGISSASSNSSVQSISTGKPANSLKRSSTGASLRSLLNKISLSDTYANVCSNVSNSSSTQTTPSTLVVNGTPKDTMFSRSRQTSISSMSTYRTPLQPLSSSAHNRLQRSNISIDNVSISSQTTNSSLQSKWKFWKNLKPADEGRPHRSHQTPPSSVSSGTTSRSKSSFSDLRKALFASGPLSASAQELCRSAGSTLKHRLSHSSLKPMSSHSSLQTKASHSSLKKLRHGSNSEETPQISLPVPDQASRDKIRIKLKHSASLMSINSGSAFGNPIIAESQEYNEAVLNQILSLCDVKYIKDYSTLPKNLKKISTNHVYLDPEDDTVYKILPITSSEDSMTGKDLALKELQIQRLISGTPGFVHLLDSAVYQISDAGLQYVVFHMKNHGSALSNVTKLTFTEIQDIVAHCIRALYVAENKFNFEHRFLNLSHILLDKQGNITLCDYKLSRAGKGSNYWFTRLDHPLFFQSQRDYTYVLQSMRYLMNSKSWHVYHPRTNLYWVHYIIKKLLGMCTEASPNRAKLVKLQANLDPLKRRRKWPRSDSCFENCGDILCYI</sequence>
<comment type="catalytic activity">
    <reaction evidence="7">
        <text>L-threonyl-[protein] + ATP = O-phospho-L-threonyl-[protein] + ADP + H(+)</text>
        <dbReference type="Rhea" id="RHEA:46608"/>
        <dbReference type="Rhea" id="RHEA-COMP:11060"/>
        <dbReference type="Rhea" id="RHEA-COMP:11605"/>
        <dbReference type="ChEBI" id="CHEBI:15378"/>
        <dbReference type="ChEBI" id="CHEBI:30013"/>
        <dbReference type="ChEBI" id="CHEBI:30616"/>
        <dbReference type="ChEBI" id="CHEBI:61977"/>
        <dbReference type="ChEBI" id="CHEBI:456216"/>
        <dbReference type="EC" id="2.7.11.1"/>
    </reaction>
</comment>
<feature type="region of interest" description="Disordered" evidence="9">
    <location>
        <begin position="204"/>
        <end position="255"/>
    </location>
</feature>
<proteinExistence type="predicted"/>
<evidence type="ECO:0000256" key="1">
    <source>
        <dbReference type="ARBA" id="ARBA00012513"/>
    </source>
</evidence>
<name>G8JM92_ERECY</name>
<dbReference type="Proteomes" id="UP000006790">
    <property type="component" value="Chromosome 1"/>
</dbReference>
<keyword evidence="4" id="KW-0547">Nucleotide-binding</keyword>
<feature type="region of interest" description="Disordered" evidence="9">
    <location>
        <begin position="289"/>
        <end position="316"/>
    </location>
</feature>